<feature type="transmembrane region" description="Helical" evidence="8">
    <location>
        <begin position="822"/>
        <end position="846"/>
    </location>
</feature>
<keyword evidence="4" id="KW-0547">Nucleotide-binding</keyword>
<accession>A0AAV8X5K0</accession>
<dbReference type="GO" id="GO:0005524">
    <property type="term" value="F:ATP binding"/>
    <property type="evidence" value="ECO:0007669"/>
    <property type="project" value="UniProtKB-KW"/>
</dbReference>
<evidence type="ECO:0000256" key="3">
    <source>
        <dbReference type="ARBA" id="ARBA00022692"/>
    </source>
</evidence>
<feature type="transmembrane region" description="Helical" evidence="8">
    <location>
        <begin position="266"/>
        <end position="284"/>
    </location>
</feature>
<evidence type="ECO:0000259" key="10">
    <source>
        <dbReference type="PROSITE" id="PS50929"/>
    </source>
</evidence>
<dbReference type="GO" id="GO:0016020">
    <property type="term" value="C:membrane"/>
    <property type="evidence" value="ECO:0007669"/>
    <property type="project" value="UniProtKB-SubCell"/>
</dbReference>
<comment type="subcellular location">
    <subcellularLocation>
        <location evidence="1">Membrane</location>
    </subcellularLocation>
</comment>
<dbReference type="InterPro" id="IPR003593">
    <property type="entry name" value="AAA+_ATPase"/>
</dbReference>
<dbReference type="PANTHER" id="PTHR24223:SF415">
    <property type="entry name" value="FI20190P1"/>
    <property type="match status" value="1"/>
</dbReference>
<dbReference type="InterPro" id="IPR011527">
    <property type="entry name" value="ABC1_TM_dom"/>
</dbReference>
<organism evidence="11 12">
    <name type="scientific">Rhamnusium bicolor</name>
    <dbReference type="NCBI Taxonomy" id="1586634"/>
    <lineage>
        <taxon>Eukaryota</taxon>
        <taxon>Metazoa</taxon>
        <taxon>Ecdysozoa</taxon>
        <taxon>Arthropoda</taxon>
        <taxon>Hexapoda</taxon>
        <taxon>Insecta</taxon>
        <taxon>Pterygota</taxon>
        <taxon>Neoptera</taxon>
        <taxon>Endopterygota</taxon>
        <taxon>Coleoptera</taxon>
        <taxon>Polyphaga</taxon>
        <taxon>Cucujiformia</taxon>
        <taxon>Chrysomeloidea</taxon>
        <taxon>Cerambycidae</taxon>
        <taxon>Lepturinae</taxon>
        <taxon>Rhagiini</taxon>
        <taxon>Rhamnusium</taxon>
    </lineage>
</organism>
<dbReference type="PROSITE" id="PS00211">
    <property type="entry name" value="ABC_TRANSPORTER_1"/>
    <property type="match status" value="1"/>
</dbReference>
<dbReference type="EMBL" id="JANEYF010003821">
    <property type="protein sequence ID" value="KAJ8933696.1"/>
    <property type="molecule type" value="Genomic_DNA"/>
</dbReference>
<dbReference type="CDD" id="cd03250">
    <property type="entry name" value="ABCC_MRP_domain1"/>
    <property type="match status" value="1"/>
</dbReference>
<dbReference type="Pfam" id="PF00005">
    <property type="entry name" value="ABC_tran"/>
    <property type="match status" value="2"/>
</dbReference>
<evidence type="ECO:0000313" key="11">
    <source>
        <dbReference type="EMBL" id="KAJ8933696.1"/>
    </source>
</evidence>
<keyword evidence="12" id="KW-1185">Reference proteome</keyword>
<dbReference type="SUPFAM" id="SSF90123">
    <property type="entry name" value="ABC transporter transmembrane region"/>
    <property type="match status" value="2"/>
</dbReference>
<dbReference type="GO" id="GO:0016887">
    <property type="term" value="F:ATP hydrolysis activity"/>
    <property type="evidence" value="ECO:0007669"/>
    <property type="project" value="InterPro"/>
</dbReference>
<evidence type="ECO:0000256" key="1">
    <source>
        <dbReference type="ARBA" id="ARBA00004370"/>
    </source>
</evidence>
<dbReference type="FunFam" id="3.40.50.300:FF:000482">
    <property type="entry name" value="Multidrug resistance-associated protein member 4"/>
    <property type="match status" value="1"/>
</dbReference>
<protein>
    <submittedName>
        <fullName evidence="11">Uncharacterized protein</fullName>
    </submittedName>
</protein>
<dbReference type="PROSITE" id="PS50929">
    <property type="entry name" value="ABC_TM1F"/>
    <property type="match status" value="2"/>
</dbReference>
<dbReference type="InterPro" id="IPR017871">
    <property type="entry name" value="ABC_transporter-like_CS"/>
</dbReference>
<evidence type="ECO:0000256" key="6">
    <source>
        <dbReference type="ARBA" id="ARBA00022989"/>
    </source>
</evidence>
<proteinExistence type="predicted"/>
<reference evidence="11" key="1">
    <citation type="journal article" date="2023" name="Insect Mol. Biol.">
        <title>Genome sequencing provides insights into the evolution of gene families encoding plant cell wall-degrading enzymes in longhorned beetles.</title>
        <authorList>
            <person name="Shin N.R."/>
            <person name="Okamura Y."/>
            <person name="Kirsch R."/>
            <person name="Pauchet Y."/>
        </authorList>
    </citation>
    <scope>NUCLEOTIDE SEQUENCE</scope>
    <source>
        <strain evidence="11">RBIC_L_NR</strain>
    </source>
</reference>
<evidence type="ECO:0000256" key="2">
    <source>
        <dbReference type="ARBA" id="ARBA00022448"/>
    </source>
</evidence>
<evidence type="ECO:0000256" key="7">
    <source>
        <dbReference type="ARBA" id="ARBA00023136"/>
    </source>
</evidence>
<dbReference type="PROSITE" id="PS50893">
    <property type="entry name" value="ABC_TRANSPORTER_2"/>
    <property type="match status" value="1"/>
</dbReference>
<dbReference type="InterPro" id="IPR050173">
    <property type="entry name" value="ABC_transporter_C-like"/>
</dbReference>
<evidence type="ECO:0000313" key="12">
    <source>
        <dbReference type="Proteomes" id="UP001162156"/>
    </source>
</evidence>
<dbReference type="Proteomes" id="UP001162156">
    <property type="component" value="Unassembled WGS sequence"/>
</dbReference>
<feature type="transmembrane region" description="Helical" evidence="8">
    <location>
        <begin position="231"/>
        <end position="254"/>
    </location>
</feature>
<dbReference type="Gene3D" id="1.20.1560.10">
    <property type="entry name" value="ABC transporter type 1, transmembrane domain"/>
    <property type="match status" value="2"/>
</dbReference>
<evidence type="ECO:0000256" key="4">
    <source>
        <dbReference type="ARBA" id="ARBA00022741"/>
    </source>
</evidence>
<dbReference type="SMART" id="SM00382">
    <property type="entry name" value="AAA"/>
    <property type="match status" value="2"/>
</dbReference>
<dbReference type="AlphaFoldDB" id="A0AAV8X5K0"/>
<feature type="domain" description="ABC transmembrane type-1" evidence="10">
    <location>
        <begin position="710"/>
        <end position="892"/>
    </location>
</feature>
<feature type="domain" description="ABC transporter" evidence="9">
    <location>
        <begin position="320"/>
        <end position="551"/>
    </location>
</feature>
<dbReference type="Pfam" id="PF00664">
    <property type="entry name" value="ABC_membrane"/>
    <property type="match status" value="2"/>
</dbReference>
<sequence>MDAGFVLKHDNPKKKANCLSKLFFTWMVSLFYKGTQKGLEIIDLYKTLDCDKSMNIGDRLERNWEREVARAKLKHSEPSLMRALIKTFFVELHDLWISTVFSDGGFKIMKLNQKSLGQTAAGQVINLLSNDVNRFDLVMLFLHYLWIMPFQVVLITYFIWQEVGYLGKLTGKLRLKVANKTDIRVKLMSEIISGIQVIKMYAWEKPFEKVIKSARSTEIDDLTKTSYLRGIFSSCNIFIERATLCLTVVCYVLLGNVIIASKVFSMAQFFNILQLAMAILYPLAISHGAEAWVSVKRLQAFLVLEEKEQSNLENHNVKEIQLTNISAAWVPHSPVLNHINVHIPPDTLCAIVGPVGAGKSSLLQISFIILFELQLLLGELPPSSGKIYLGGEISYASQGPWLFASTVRNNIIFGQNYNKSRYNKIVKVCALEKDFEQFPQGDQTVVGERGVSLSGGQRARVNLARAVYRDADIYLLDDPLSAVDTHVGKHLFEECVIKYLKGTTRILVTHQLQYLKKADLIIVINEGKIEAQGTFAELSNSKLDFTKMLAASDESHEKIDKNEAELGHQVIDQRRTSVLSVAYSTISDTIELAHGNVGNDEETSGNSDISPFKEYFKAAGNLCLIIILITIIILSQAACTGADYWVAFWTQQEEIRHLNNSIILKELAQQPITEKVEVYYTDKDFNPSYYTYTREINETYSDVFSFDDLFDKDMGAIDEILPRVMWDAIQIILVMIGILINVGVSNPYIIIAMVILGGVFLKLRAWYIATAKDIKHLEGITKSPVFSHVSSSLNGITTIRASKAEEILINEFDDHQDIHTSAWYLTITCIVAFGLWLDIVCVIFVACVTFSFIISLSFSTVSGSLVGLAISQALVLTGMLQHGMRQTAEVINQLTSVERVLQYTIIETEGPFQTPPGEKVGIVGRTGAGKSSLISALFRLAPLEGNVFIDGVDTQDLGLNDLRKKISIIPQEPVLFSATLRYNLDPFGEFDDSTLWNALEEVELKDIAGSLDFIVSEGGSNFSLGQRQLVCLARAILRE</sequence>
<evidence type="ECO:0000256" key="8">
    <source>
        <dbReference type="SAM" id="Phobius"/>
    </source>
</evidence>
<keyword evidence="5" id="KW-0067">ATP-binding</keyword>
<feature type="transmembrane region" description="Helical" evidence="8">
    <location>
        <begin position="852"/>
        <end position="876"/>
    </location>
</feature>
<feature type="transmembrane region" description="Helical" evidence="8">
    <location>
        <begin position="137"/>
        <end position="160"/>
    </location>
</feature>
<keyword evidence="2" id="KW-0813">Transport</keyword>
<dbReference type="Gene3D" id="3.40.50.300">
    <property type="entry name" value="P-loop containing nucleotide triphosphate hydrolases"/>
    <property type="match status" value="2"/>
</dbReference>
<dbReference type="InterPro" id="IPR027417">
    <property type="entry name" value="P-loop_NTPase"/>
</dbReference>
<keyword evidence="3 8" id="KW-0812">Transmembrane</keyword>
<name>A0AAV8X5K0_9CUCU</name>
<evidence type="ECO:0000259" key="9">
    <source>
        <dbReference type="PROSITE" id="PS50893"/>
    </source>
</evidence>
<dbReference type="PANTHER" id="PTHR24223">
    <property type="entry name" value="ATP-BINDING CASSETTE SUB-FAMILY C"/>
    <property type="match status" value="1"/>
</dbReference>
<gene>
    <name evidence="11" type="ORF">NQ314_013862</name>
</gene>
<dbReference type="GO" id="GO:0140359">
    <property type="term" value="F:ABC-type transporter activity"/>
    <property type="evidence" value="ECO:0007669"/>
    <property type="project" value="InterPro"/>
</dbReference>
<dbReference type="InterPro" id="IPR036640">
    <property type="entry name" value="ABC1_TM_sf"/>
</dbReference>
<dbReference type="InterPro" id="IPR003439">
    <property type="entry name" value="ABC_transporter-like_ATP-bd"/>
</dbReference>
<keyword evidence="6 8" id="KW-1133">Transmembrane helix</keyword>
<feature type="domain" description="ABC transmembrane type-1" evidence="10">
    <location>
        <begin position="107"/>
        <end position="280"/>
    </location>
</feature>
<dbReference type="SUPFAM" id="SSF52540">
    <property type="entry name" value="P-loop containing nucleoside triphosphate hydrolases"/>
    <property type="match status" value="2"/>
</dbReference>
<comment type="caution">
    <text evidence="11">The sequence shown here is derived from an EMBL/GenBank/DDBJ whole genome shotgun (WGS) entry which is preliminary data.</text>
</comment>
<keyword evidence="7 8" id="KW-0472">Membrane</keyword>
<evidence type="ECO:0000256" key="5">
    <source>
        <dbReference type="ARBA" id="ARBA00022840"/>
    </source>
</evidence>